<gene>
    <name evidence="1" type="ORF">FXN61_00355</name>
</gene>
<reference evidence="1 2" key="1">
    <citation type="submission" date="2019-08" db="EMBL/GenBank/DDBJ databases">
        <title>Lentzea from Indian Himalayas.</title>
        <authorList>
            <person name="Mandal S."/>
            <person name="Mallick Gupta A."/>
            <person name="Maiti P.K."/>
            <person name="Sarkar J."/>
            <person name="Mandal S."/>
        </authorList>
    </citation>
    <scope>NUCLEOTIDE SEQUENCE [LARGE SCALE GENOMIC DNA]</scope>
    <source>
        <strain evidence="1 2">PSKA42</strain>
    </source>
</reference>
<dbReference type="Proteomes" id="UP001515943">
    <property type="component" value="Unassembled WGS sequence"/>
</dbReference>
<comment type="caution">
    <text evidence="1">The sequence shown here is derived from an EMBL/GenBank/DDBJ whole genome shotgun (WGS) entry which is preliminary data.</text>
</comment>
<evidence type="ECO:0000313" key="2">
    <source>
        <dbReference type="Proteomes" id="UP001515943"/>
    </source>
</evidence>
<dbReference type="RefSeq" id="WP_167969197.1">
    <property type="nucleotide sequence ID" value="NZ_VSRL01000001.1"/>
</dbReference>
<protein>
    <recommendedName>
        <fullName evidence="3">DUF5753 domain-containing protein</fullName>
    </recommendedName>
</protein>
<keyword evidence="2" id="KW-1185">Reference proteome</keyword>
<evidence type="ECO:0000313" key="1">
    <source>
        <dbReference type="EMBL" id="NKE55358.1"/>
    </source>
</evidence>
<evidence type="ECO:0008006" key="3">
    <source>
        <dbReference type="Google" id="ProtNLM"/>
    </source>
</evidence>
<accession>A0ABX1F8Y4</accession>
<organism evidence="1 2">
    <name type="scientific">Lentzea indica</name>
    <dbReference type="NCBI Taxonomy" id="2604800"/>
    <lineage>
        <taxon>Bacteria</taxon>
        <taxon>Bacillati</taxon>
        <taxon>Actinomycetota</taxon>
        <taxon>Actinomycetes</taxon>
        <taxon>Pseudonocardiales</taxon>
        <taxon>Pseudonocardiaceae</taxon>
        <taxon>Lentzea</taxon>
    </lineage>
</organism>
<proteinExistence type="predicted"/>
<name>A0ABX1F8Y4_9PSEU</name>
<sequence length="273" mass="31202">MPPSPGNDAEDTNDKSKFIEIGLECIDKRVRPWKLDEPAHGSIDEETGSITGGISGVGLHSPLPGRKEVINKAKAKWPWLNRGRFQHLWPQHDKFLAELCSEAVRRNHWALRHDPADVVKRLTQDDDLAQAIHDVALANIRAALEQRPYMCQLQFLLTPYVVGNRRIREALLETYSEIDEVWKSTYRQVLEMRGLAERVSLEHFTYIMTAGDEGLTKRVLIDPRVPAVDETNNKSLLGLLGCFMAYGLLDRRDGRTIEEALNEEVRRLQSELW</sequence>
<dbReference type="EMBL" id="VSRL01000001">
    <property type="protein sequence ID" value="NKE55358.1"/>
    <property type="molecule type" value="Genomic_DNA"/>
</dbReference>